<comment type="caution">
    <text evidence="1">The sequence shown here is derived from an EMBL/GenBank/DDBJ whole genome shotgun (WGS) entry which is preliminary data.</text>
</comment>
<protein>
    <submittedName>
        <fullName evidence="1">Uncharacterized protein</fullName>
    </submittedName>
</protein>
<reference evidence="1" key="1">
    <citation type="submission" date="2021-09" db="EMBL/GenBank/DDBJ databases">
        <title>The genome of Mauremys mutica provides insights into the evolution of semi-aquatic lifestyle.</title>
        <authorList>
            <person name="Gong S."/>
            <person name="Gao Y."/>
        </authorList>
    </citation>
    <scope>NUCLEOTIDE SEQUENCE</scope>
    <source>
        <strain evidence="1">MM-2020</strain>
        <tissue evidence="1">Muscle</tissue>
    </source>
</reference>
<dbReference type="AlphaFoldDB" id="A0A9D3WN25"/>
<accession>A0A9D3WN25</accession>
<evidence type="ECO:0000313" key="1">
    <source>
        <dbReference type="EMBL" id="KAH1166989.1"/>
    </source>
</evidence>
<dbReference type="EMBL" id="JAHDVG010000487">
    <property type="protein sequence ID" value="KAH1166989.1"/>
    <property type="molecule type" value="Genomic_DNA"/>
</dbReference>
<proteinExistence type="predicted"/>
<name>A0A9D3WN25_9SAUR</name>
<organism evidence="1 2">
    <name type="scientific">Mauremys mutica</name>
    <name type="common">yellowpond turtle</name>
    <dbReference type="NCBI Taxonomy" id="74926"/>
    <lineage>
        <taxon>Eukaryota</taxon>
        <taxon>Metazoa</taxon>
        <taxon>Chordata</taxon>
        <taxon>Craniata</taxon>
        <taxon>Vertebrata</taxon>
        <taxon>Euteleostomi</taxon>
        <taxon>Archelosauria</taxon>
        <taxon>Testudinata</taxon>
        <taxon>Testudines</taxon>
        <taxon>Cryptodira</taxon>
        <taxon>Durocryptodira</taxon>
        <taxon>Testudinoidea</taxon>
        <taxon>Geoemydidae</taxon>
        <taxon>Geoemydinae</taxon>
        <taxon>Mauremys</taxon>
    </lineage>
</organism>
<sequence length="143" mass="16282">MRDWTNDIKILPMSFCRGGSWSVYWWVHDPLVVGVGITGRICLVLNTSPCRLILGAENPSSPRPSFQEAFSKLHFVTIVTSFLVRLCECIKYTCMFLTVERTGMAAKCHVKIKRAERATRFKANIDSTWAGRTLHKLRSYGIL</sequence>
<gene>
    <name evidence="1" type="ORF">KIL84_016161</name>
</gene>
<keyword evidence="2" id="KW-1185">Reference proteome</keyword>
<evidence type="ECO:0000313" key="2">
    <source>
        <dbReference type="Proteomes" id="UP000827986"/>
    </source>
</evidence>
<dbReference type="Proteomes" id="UP000827986">
    <property type="component" value="Unassembled WGS sequence"/>
</dbReference>